<dbReference type="NCBIfam" id="TIGR03696">
    <property type="entry name" value="Rhs_assc_core"/>
    <property type="match status" value="1"/>
</dbReference>
<evidence type="ECO:0008006" key="3">
    <source>
        <dbReference type="Google" id="ProtNLM"/>
    </source>
</evidence>
<protein>
    <recommendedName>
        <fullName evidence="3">RHS repeat-associated core domain-containing protein</fullName>
    </recommendedName>
</protein>
<dbReference type="Proteomes" id="UP000006263">
    <property type="component" value="Unassembled WGS sequence"/>
</dbReference>
<sequence length="207" mass="20868">MYMQARYYAPVIGRFYSNDPVDAISHLSNEEGIRGFNRYSYAVNNPYKYTDPNGQWILNAIGAGIGGYTAYKAATSIEGSSKLDVGLSVLAGVGIGLFTGGKATGTITEAAVKISSKAPGTLKAAATLAEGGLTGAISGGASQIVTEGITSSPTEGTVDRVASATVEGFIAGVGSSVPLSAGVATVTSTATATAISTTAVEIKNELK</sequence>
<reference evidence="1 2" key="1">
    <citation type="journal article" date="2017" name="Antonie Van Leeuwenhoek">
        <title>Rhizobium rhizosphaerae sp. nov., a novel species isolated from rice rhizosphere.</title>
        <authorList>
            <person name="Zhao J.J."/>
            <person name="Zhang J."/>
            <person name="Zhang R.J."/>
            <person name="Zhang C.W."/>
            <person name="Yin H.Q."/>
            <person name="Zhang X.X."/>
        </authorList>
    </citation>
    <scope>NUCLEOTIDE SEQUENCE [LARGE SCALE GENOMIC DNA]</scope>
    <source>
        <strain evidence="1 2">KMM 241</strain>
    </source>
</reference>
<comment type="caution">
    <text evidence="1">The sequence shown here is derived from an EMBL/GenBank/DDBJ whole genome shotgun (WGS) entry which is preliminary data.</text>
</comment>
<dbReference type="AlphaFoldDB" id="K6ZAR7"/>
<organism evidence="1 2">
    <name type="scientific">Paraglaciecola mesophila KMM 241</name>
    <dbReference type="NCBI Taxonomy" id="1128912"/>
    <lineage>
        <taxon>Bacteria</taxon>
        <taxon>Pseudomonadati</taxon>
        <taxon>Pseudomonadota</taxon>
        <taxon>Gammaproteobacteria</taxon>
        <taxon>Alteromonadales</taxon>
        <taxon>Alteromonadaceae</taxon>
        <taxon>Paraglaciecola</taxon>
    </lineage>
</organism>
<dbReference type="PANTHER" id="PTHR32305:SF15">
    <property type="entry name" value="PROTEIN RHSA-RELATED"/>
    <property type="match status" value="1"/>
</dbReference>
<dbReference type="Gene3D" id="2.180.10.10">
    <property type="entry name" value="RHS repeat-associated core"/>
    <property type="match status" value="1"/>
</dbReference>
<accession>K6ZAR7</accession>
<evidence type="ECO:0000313" key="1">
    <source>
        <dbReference type="EMBL" id="GAC26073.1"/>
    </source>
</evidence>
<dbReference type="PANTHER" id="PTHR32305">
    <property type="match status" value="1"/>
</dbReference>
<dbReference type="RefSeq" id="WP_006994224.1">
    <property type="nucleotide sequence ID" value="NZ_BAEP01000075.1"/>
</dbReference>
<dbReference type="InterPro" id="IPR022385">
    <property type="entry name" value="Rhs_assc_core"/>
</dbReference>
<dbReference type="eggNOG" id="COG3209">
    <property type="taxonomic scope" value="Bacteria"/>
</dbReference>
<evidence type="ECO:0000313" key="2">
    <source>
        <dbReference type="Proteomes" id="UP000006263"/>
    </source>
</evidence>
<name>K6ZAR7_9ALTE</name>
<gene>
    <name evidence="1" type="ORF">GMES_3798</name>
</gene>
<dbReference type="EMBL" id="BAEP01000075">
    <property type="protein sequence ID" value="GAC26073.1"/>
    <property type="molecule type" value="Genomic_DNA"/>
</dbReference>
<proteinExistence type="predicted"/>
<dbReference type="InterPro" id="IPR050708">
    <property type="entry name" value="T6SS_VgrG/RHS"/>
</dbReference>
<dbReference type="OrthoDB" id="9815903at2"/>